<keyword evidence="7" id="KW-0378">Hydrolase</keyword>
<dbReference type="EMBL" id="LGIY01000022">
    <property type="protein sequence ID" value="POE41150.1"/>
    <property type="molecule type" value="Genomic_DNA"/>
</dbReference>
<dbReference type="InterPro" id="IPR003593">
    <property type="entry name" value="AAA+_ATPase"/>
</dbReference>
<dbReference type="InterPro" id="IPR005074">
    <property type="entry name" value="Peptidase_C39"/>
</dbReference>
<keyword evidence="6" id="KW-0547">Nucleotide-binding</keyword>
<dbReference type="GO" id="GO:0005524">
    <property type="term" value="F:ATP binding"/>
    <property type="evidence" value="ECO:0007669"/>
    <property type="project" value="UniProtKB-KW"/>
</dbReference>
<keyword evidence="11 13" id="KW-1133">Transmembrane helix</keyword>
<evidence type="ECO:0000256" key="4">
    <source>
        <dbReference type="ARBA" id="ARBA00022670"/>
    </source>
</evidence>
<keyword evidence="4" id="KW-0645">Protease</keyword>
<dbReference type="SMART" id="SM00382">
    <property type="entry name" value="AAA"/>
    <property type="match status" value="1"/>
</dbReference>
<keyword evidence="9 17" id="KW-0067">ATP-binding</keyword>
<evidence type="ECO:0000256" key="9">
    <source>
        <dbReference type="ARBA" id="ARBA00022840"/>
    </source>
</evidence>
<keyword evidence="5 13" id="KW-0812">Transmembrane</keyword>
<evidence type="ECO:0000256" key="12">
    <source>
        <dbReference type="ARBA" id="ARBA00023136"/>
    </source>
</evidence>
<dbReference type="Pfam" id="PF03412">
    <property type="entry name" value="Peptidase_C39"/>
    <property type="match status" value="1"/>
</dbReference>
<dbReference type="CDD" id="cd02418">
    <property type="entry name" value="Peptidase_C39B"/>
    <property type="match status" value="1"/>
</dbReference>
<dbReference type="Gene3D" id="1.20.1560.10">
    <property type="entry name" value="ABC transporter type 1, transmembrane domain"/>
    <property type="match status" value="1"/>
</dbReference>
<evidence type="ECO:0000256" key="7">
    <source>
        <dbReference type="ARBA" id="ARBA00022801"/>
    </source>
</evidence>
<dbReference type="GO" id="GO:0008234">
    <property type="term" value="F:cysteine-type peptidase activity"/>
    <property type="evidence" value="ECO:0007669"/>
    <property type="project" value="UniProtKB-KW"/>
</dbReference>
<evidence type="ECO:0000256" key="3">
    <source>
        <dbReference type="ARBA" id="ARBA00022475"/>
    </source>
</evidence>
<evidence type="ECO:0000259" key="14">
    <source>
        <dbReference type="PROSITE" id="PS50893"/>
    </source>
</evidence>
<dbReference type="InterPro" id="IPR027417">
    <property type="entry name" value="P-loop_NTPase"/>
</dbReference>
<evidence type="ECO:0000259" key="15">
    <source>
        <dbReference type="PROSITE" id="PS50929"/>
    </source>
</evidence>
<feature type="transmembrane region" description="Helical" evidence="13">
    <location>
        <begin position="204"/>
        <end position="235"/>
    </location>
</feature>
<dbReference type="PANTHER" id="PTHR43394">
    <property type="entry name" value="ATP-DEPENDENT PERMEASE MDL1, MITOCHONDRIAL"/>
    <property type="match status" value="1"/>
</dbReference>
<dbReference type="RefSeq" id="WP_052916105.1">
    <property type="nucleotide sequence ID" value="NZ_BDIT01000009.1"/>
</dbReference>
<keyword evidence="2" id="KW-0813">Transport</keyword>
<dbReference type="Proteomes" id="UP000237433">
    <property type="component" value="Unassembled WGS sequence"/>
</dbReference>
<dbReference type="SUPFAM" id="SSF90123">
    <property type="entry name" value="ABC transporter transmembrane region"/>
    <property type="match status" value="1"/>
</dbReference>
<evidence type="ECO:0000256" key="6">
    <source>
        <dbReference type="ARBA" id="ARBA00022741"/>
    </source>
</evidence>
<evidence type="ECO:0000256" key="2">
    <source>
        <dbReference type="ARBA" id="ARBA00022448"/>
    </source>
</evidence>
<feature type="transmembrane region" description="Helical" evidence="13">
    <location>
        <begin position="308"/>
        <end position="327"/>
    </location>
</feature>
<reference evidence="17 18" key="1">
    <citation type="journal article" date="2015" name="J. Am. Soc. Brew. Chem.">
        <title>Dissolved carbon dioxide selects for lactic acid bacteria able to grow in and spoil packaged beer.</title>
        <authorList>
            <person name="Bergsveinson J."/>
            <person name="Redekop A."/>
            <person name="Zoerb S."/>
            <person name="Ziola B."/>
        </authorList>
    </citation>
    <scope>NUCLEOTIDE SEQUENCE [LARGE SCALE GENOMIC DNA]</scope>
    <source>
        <strain evidence="17 18">CCC B1205</strain>
    </source>
</reference>
<evidence type="ECO:0000256" key="1">
    <source>
        <dbReference type="ARBA" id="ARBA00004651"/>
    </source>
</evidence>
<dbReference type="AlphaFoldDB" id="A0ABD6VY56"/>
<dbReference type="Pfam" id="PF00005">
    <property type="entry name" value="ABC_tran"/>
    <property type="match status" value="1"/>
</dbReference>
<dbReference type="CDD" id="cd18570">
    <property type="entry name" value="ABC_6TM_PCAT1_LagD_like"/>
    <property type="match status" value="1"/>
</dbReference>
<feature type="transmembrane region" description="Helical" evidence="13">
    <location>
        <begin position="169"/>
        <end position="192"/>
    </location>
</feature>
<keyword evidence="12 13" id="KW-0472">Membrane</keyword>
<keyword evidence="3" id="KW-1003">Cell membrane</keyword>
<dbReference type="PROSITE" id="PS50990">
    <property type="entry name" value="PEPTIDASE_C39"/>
    <property type="match status" value="1"/>
</dbReference>
<dbReference type="GO" id="GO:0005886">
    <property type="term" value="C:plasma membrane"/>
    <property type="evidence" value="ECO:0007669"/>
    <property type="project" value="UniProtKB-SubCell"/>
</dbReference>
<evidence type="ECO:0000256" key="13">
    <source>
        <dbReference type="SAM" id="Phobius"/>
    </source>
</evidence>
<evidence type="ECO:0000313" key="18">
    <source>
        <dbReference type="Proteomes" id="UP000237433"/>
    </source>
</evidence>
<dbReference type="PROSITE" id="PS00211">
    <property type="entry name" value="ABC_TRANSPORTER_1"/>
    <property type="match status" value="1"/>
</dbReference>
<evidence type="ECO:0000259" key="16">
    <source>
        <dbReference type="PROSITE" id="PS50990"/>
    </source>
</evidence>
<dbReference type="GO" id="GO:0006508">
    <property type="term" value="P:proteolysis"/>
    <property type="evidence" value="ECO:0007669"/>
    <property type="project" value="UniProtKB-KW"/>
</dbReference>
<organism evidence="17 18">
    <name type="scientific">Lacticaseibacillus paracasei</name>
    <name type="common">Lactobacillus paracasei</name>
    <dbReference type="NCBI Taxonomy" id="1597"/>
    <lineage>
        <taxon>Bacteria</taxon>
        <taxon>Bacillati</taxon>
        <taxon>Bacillota</taxon>
        <taxon>Bacilli</taxon>
        <taxon>Lactobacillales</taxon>
        <taxon>Lactobacillaceae</taxon>
        <taxon>Lacticaseibacillus</taxon>
    </lineage>
</organism>
<dbReference type="Pfam" id="PF00664">
    <property type="entry name" value="ABC_membrane"/>
    <property type="match status" value="1"/>
</dbReference>
<protein>
    <submittedName>
        <fullName evidence="17">Peptide ABC transporter ATP-binding protein</fullName>
    </submittedName>
</protein>
<evidence type="ECO:0000256" key="5">
    <source>
        <dbReference type="ARBA" id="ARBA00022692"/>
    </source>
</evidence>
<dbReference type="FunFam" id="3.40.50.300:FF:000299">
    <property type="entry name" value="ABC transporter ATP-binding protein/permease"/>
    <property type="match status" value="1"/>
</dbReference>
<evidence type="ECO:0000313" key="17">
    <source>
        <dbReference type="EMBL" id="POE41150.1"/>
    </source>
</evidence>
<dbReference type="PROSITE" id="PS50893">
    <property type="entry name" value="ABC_TRANSPORTER_2"/>
    <property type="match status" value="1"/>
</dbReference>
<proteinExistence type="predicted"/>
<dbReference type="Gene3D" id="3.90.70.10">
    <property type="entry name" value="Cysteine proteinases"/>
    <property type="match status" value="1"/>
</dbReference>
<dbReference type="InterPro" id="IPR011527">
    <property type="entry name" value="ABC1_TM_dom"/>
</dbReference>
<dbReference type="InterPro" id="IPR017871">
    <property type="entry name" value="ABC_transporter-like_CS"/>
</dbReference>
<dbReference type="PROSITE" id="PS50929">
    <property type="entry name" value="ABC_TM1F"/>
    <property type="match status" value="1"/>
</dbReference>
<dbReference type="PANTHER" id="PTHR43394:SF1">
    <property type="entry name" value="ATP-BINDING CASSETTE SUB-FAMILY B MEMBER 10, MITOCHONDRIAL"/>
    <property type="match status" value="1"/>
</dbReference>
<dbReference type="InterPro" id="IPR005897">
    <property type="entry name" value="Pept_C39_ABC_bacteriocin"/>
</dbReference>
<evidence type="ECO:0000256" key="10">
    <source>
        <dbReference type="ARBA" id="ARBA00022967"/>
    </source>
</evidence>
<feature type="transmembrane region" description="Helical" evidence="13">
    <location>
        <begin position="398"/>
        <end position="417"/>
    </location>
</feature>
<evidence type="ECO:0000256" key="8">
    <source>
        <dbReference type="ARBA" id="ARBA00022807"/>
    </source>
</evidence>
<gene>
    <name evidence="17" type="ORF">ACX51_11680</name>
</gene>
<feature type="domain" description="ABC transmembrane type-1" evidence="15">
    <location>
        <begin position="172"/>
        <end position="452"/>
    </location>
</feature>
<keyword evidence="8" id="KW-0788">Thiol protease</keyword>
<feature type="transmembrane region" description="Helical" evidence="13">
    <location>
        <begin position="280"/>
        <end position="302"/>
    </location>
</feature>
<feature type="domain" description="Peptidase C39" evidence="16">
    <location>
        <begin position="13"/>
        <end position="140"/>
    </location>
</feature>
<dbReference type="InterPro" id="IPR036640">
    <property type="entry name" value="ABC1_TM_sf"/>
</dbReference>
<dbReference type="InterPro" id="IPR003439">
    <property type="entry name" value="ABC_transporter-like_ATP-bd"/>
</dbReference>
<dbReference type="InterPro" id="IPR039421">
    <property type="entry name" value="Type_1_exporter"/>
</dbReference>
<accession>A0ABD6VY56</accession>
<dbReference type="Gene3D" id="3.40.50.300">
    <property type="entry name" value="P-loop containing nucleotide triphosphate hydrolases"/>
    <property type="match status" value="1"/>
</dbReference>
<feature type="domain" description="ABC transporter" evidence="14">
    <location>
        <begin position="486"/>
        <end position="721"/>
    </location>
</feature>
<evidence type="ECO:0000256" key="11">
    <source>
        <dbReference type="ARBA" id="ARBA00022989"/>
    </source>
</evidence>
<comment type="caution">
    <text evidence="17">The sequence shown here is derived from an EMBL/GenBank/DDBJ whole genome shotgun (WGS) entry which is preliminary data.</text>
</comment>
<dbReference type="NCBIfam" id="TIGR01193">
    <property type="entry name" value="bacteriocin_ABC"/>
    <property type="match status" value="1"/>
</dbReference>
<name>A0ABD6VY56_LACPA</name>
<comment type="subcellular location">
    <subcellularLocation>
        <location evidence="1">Cell membrane</location>
        <topology evidence="1">Multi-pass membrane protein</topology>
    </subcellularLocation>
</comment>
<keyword evidence="10" id="KW-1278">Translocase</keyword>
<sequence length="721" mass="80979">MRRENFKDFYTPQVDERDCGVAALNMVLKKYGSDYSLSHLRQIAKTSKEGTTALGIVKTANQLGLDTQAVKTDMSIFQRESLQAPFIVHIVRNKKLLHYCTVFCVSEQRIIVGDPDPKIGVTELTYEQFKAEWSGVALFFTPNEHYQPKKEDKKTLTQFIPMILTQRRLLMATLLAAIIVAAISIIGSYFVQEMVDEYIPHEEISLMVIVSVGLVCAYIFQAILHCVQSFFSAVFGQRLKEMVSLNYLKHVFDLPLPFFYTRKIGEITSRFADANNIIEALANTIITIFLNIWIALLVGLFLFLQNAALFIISLTIIPIYALIVIGMKDLFVVINQEVMESDAVLGSTIIESLSGIETIKSLRSEERLYEKAKKEFHSFLLKKINYDKLDYIQQSLKAVVKQVLNLIVLSVGAFLVINKSMTVGELFTFTMLLTYFMGPLESIVSLQPKLQQAKVANNRLDEVNTIQSEFAKSRRVKKTDRLDGDIVVNNLNFNYGYGARTLKNVNFRIDKGSKVAIIGMSGSGKTTLAKLLVGFLESDDKDSILINGYDINSIERNALRHHICYVSQDDFVLSETICENLVLGSGKEITLKELRSACKIADLDSYIMTLPMQYDTLLSENGGLLSGGQRQRLAIARAILSPAKVLVFDESTSNLDVLTEQKVLDRLLKLETKTIIFIAHRLNITKKMDRVIALEHGSVAEDGSPSELLAHKGLYSSFLGI</sequence>
<dbReference type="SUPFAM" id="SSF52540">
    <property type="entry name" value="P-loop containing nucleoside triphosphate hydrolases"/>
    <property type="match status" value="1"/>
</dbReference>